<dbReference type="AlphaFoldDB" id="A0A0R3ACY9"/>
<dbReference type="Pfam" id="PF20232">
    <property type="entry name" value="T6SS_FHA_C"/>
    <property type="match status" value="1"/>
</dbReference>
<proteinExistence type="predicted"/>
<accession>A0A0R3ACY9</accession>
<dbReference type="InterPro" id="IPR008984">
    <property type="entry name" value="SMAD_FHA_dom_sf"/>
</dbReference>
<dbReference type="InterPro" id="IPR017735">
    <property type="entry name" value="T6SS_FHA"/>
</dbReference>
<dbReference type="Pfam" id="PF00498">
    <property type="entry name" value="FHA"/>
    <property type="match status" value="1"/>
</dbReference>
<dbReference type="Gene3D" id="2.60.200.20">
    <property type="match status" value="1"/>
</dbReference>
<dbReference type="PATRIC" id="fig|1615673.3.peg.4958"/>
<dbReference type="Proteomes" id="UP000050852">
    <property type="component" value="Unassembled WGS sequence"/>
</dbReference>
<comment type="caution">
    <text evidence="2">The sequence shown here is derived from an EMBL/GenBank/DDBJ whole genome shotgun (WGS) entry which is preliminary data.</text>
</comment>
<dbReference type="PROSITE" id="PS50006">
    <property type="entry name" value="FHA_DOMAIN"/>
    <property type="match status" value="1"/>
</dbReference>
<reference evidence="2 3" key="1">
    <citation type="submission" date="2015-02" db="EMBL/GenBank/DDBJ databases">
        <title>Two Pseudomonas sp. nov., isolated from raw milk.</title>
        <authorList>
            <person name="Wenning M."/>
            <person name="von Neubeck M."/>
            <person name="Huptas C."/>
            <person name="Scherer S."/>
        </authorList>
    </citation>
    <scope>NUCLEOTIDE SEQUENCE [LARGE SCALE GENOMIC DNA]</scope>
    <source>
        <strain evidence="2 3">DSM 29164</strain>
    </source>
</reference>
<evidence type="ECO:0000259" key="1">
    <source>
        <dbReference type="PROSITE" id="PS50006"/>
    </source>
</evidence>
<dbReference type="InterPro" id="IPR046883">
    <property type="entry name" value="T6SS_FHA_C"/>
</dbReference>
<evidence type="ECO:0000313" key="2">
    <source>
        <dbReference type="EMBL" id="KRP70760.1"/>
    </source>
</evidence>
<name>A0A0R3ACY9_9PSED</name>
<dbReference type="RefSeq" id="WP_057703550.1">
    <property type="nucleotide sequence ID" value="NZ_JAUKOF010000019.1"/>
</dbReference>
<sequence>MTMQLVFEVCTVDSANAEPSARKVFDAVGGVIGRGPGCDWVIPDPSRVLSSHHGLVGYREGRYFLTDISRNGIGVAGSAERLRKGQARLINDGDVFELGALVLRARLLQPARHSGELRASAAVPIPDDAFLSLDPLHGLDLDHRKLATSDDLEALNEAVDEQGGWAEHHGTEREHVTCPRRAEPEVEVAAVPASAMAPSTDGVFWSQFAAALGMELDTLDPSAREALAIRVAGLFRLTVQGLQQALRTREALYQEWGKASLDRQGAARNPLKMFSDTDAALSALLDTGALGQMPAARAIGQAHRELQVHQVALLAACRSTVNNLHAAFEPNRLVGCFESQGKPRRFFTDGARWRAYQRHYQRLVAQGPLTDHSLTDDFAKAYEEQARLISSLHIDFSG</sequence>
<dbReference type="OrthoDB" id="273564at2"/>
<evidence type="ECO:0000313" key="3">
    <source>
        <dbReference type="Proteomes" id="UP000050852"/>
    </source>
</evidence>
<dbReference type="NCBIfam" id="TIGR03354">
    <property type="entry name" value="VI_FHA"/>
    <property type="match status" value="1"/>
</dbReference>
<gene>
    <name evidence="2" type="ORF">TX23_19175</name>
</gene>
<protein>
    <submittedName>
        <fullName evidence="2">Type VI secretion protein</fullName>
    </submittedName>
</protein>
<dbReference type="CDD" id="cd00060">
    <property type="entry name" value="FHA"/>
    <property type="match status" value="1"/>
</dbReference>
<dbReference type="SUPFAM" id="SSF49879">
    <property type="entry name" value="SMAD/FHA domain"/>
    <property type="match status" value="1"/>
</dbReference>
<dbReference type="InterPro" id="IPR000253">
    <property type="entry name" value="FHA_dom"/>
</dbReference>
<dbReference type="EMBL" id="JYLN01000007">
    <property type="protein sequence ID" value="KRP70760.1"/>
    <property type="molecule type" value="Genomic_DNA"/>
</dbReference>
<feature type="domain" description="FHA" evidence="1">
    <location>
        <begin position="30"/>
        <end position="80"/>
    </location>
</feature>
<organism evidence="2 3">
    <name type="scientific">Pseudomonas paralactis</name>
    <dbReference type="NCBI Taxonomy" id="1615673"/>
    <lineage>
        <taxon>Bacteria</taxon>
        <taxon>Pseudomonadati</taxon>
        <taxon>Pseudomonadota</taxon>
        <taxon>Gammaproteobacteria</taxon>
        <taxon>Pseudomonadales</taxon>
        <taxon>Pseudomonadaceae</taxon>
        <taxon>Pseudomonas</taxon>
    </lineage>
</organism>